<organism evidence="1 2">
    <name type="scientific">Hymenobacter koreensis</name>
    <dbReference type="NCBI Taxonomy" id="1084523"/>
    <lineage>
        <taxon>Bacteria</taxon>
        <taxon>Pseudomonadati</taxon>
        <taxon>Bacteroidota</taxon>
        <taxon>Cytophagia</taxon>
        <taxon>Cytophagales</taxon>
        <taxon>Hymenobacteraceae</taxon>
        <taxon>Hymenobacter</taxon>
    </lineage>
</organism>
<keyword evidence="2" id="KW-1185">Reference proteome</keyword>
<accession>A0ABP8JN20</accession>
<evidence type="ECO:0000313" key="1">
    <source>
        <dbReference type="EMBL" id="GAA4393421.1"/>
    </source>
</evidence>
<dbReference type="EMBL" id="BAABHA010000015">
    <property type="protein sequence ID" value="GAA4393421.1"/>
    <property type="molecule type" value="Genomic_DNA"/>
</dbReference>
<dbReference type="RefSeq" id="WP_345227966.1">
    <property type="nucleotide sequence ID" value="NZ_BAABHA010000015.1"/>
</dbReference>
<protein>
    <submittedName>
        <fullName evidence="1">Uncharacterized protein</fullName>
    </submittedName>
</protein>
<evidence type="ECO:0000313" key="2">
    <source>
        <dbReference type="Proteomes" id="UP001500454"/>
    </source>
</evidence>
<gene>
    <name evidence="1" type="ORF">GCM10023186_44970</name>
</gene>
<dbReference type="Proteomes" id="UP001500454">
    <property type="component" value="Unassembled WGS sequence"/>
</dbReference>
<reference evidence="2" key="1">
    <citation type="journal article" date="2019" name="Int. J. Syst. Evol. Microbiol.">
        <title>The Global Catalogue of Microorganisms (GCM) 10K type strain sequencing project: providing services to taxonomists for standard genome sequencing and annotation.</title>
        <authorList>
            <consortium name="The Broad Institute Genomics Platform"/>
            <consortium name="The Broad Institute Genome Sequencing Center for Infectious Disease"/>
            <person name="Wu L."/>
            <person name="Ma J."/>
        </authorList>
    </citation>
    <scope>NUCLEOTIDE SEQUENCE [LARGE SCALE GENOMIC DNA]</scope>
    <source>
        <strain evidence="2">JCM 17924</strain>
    </source>
</reference>
<proteinExistence type="predicted"/>
<comment type="caution">
    <text evidence="1">The sequence shown here is derived from an EMBL/GenBank/DDBJ whole genome shotgun (WGS) entry which is preliminary data.</text>
</comment>
<sequence length="85" mass="9022">MSKPLDLRSLDTRCGGTGFLTCECGGDFCCCALNGGLQCGGCPDCDEDEADAYYGANYMPDCERCGEELAHNMHCHACGLNNNPS</sequence>
<name>A0ABP8JN20_9BACT</name>